<sequence length="71" mass="7850">MNATPLVASKKKASTDFEGKKAKDMDQYGANLRIYLQLFAQREERSFGGSRNARVSLLVIPANSTLQSSKD</sequence>
<comment type="caution">
    <text evidence="1">The sequence shown here is derived from an EMBL/GenBank/DDBJ whole genome shotgun (WGS) entry which is preliminary data.</text>
</comment>
<dbReference type="STRING" id="1280953.HOC_17346"/>
<dbReference type="Proteomes" id="UP000024942">
    <property type="component" value="Unassembled WGS sequence"/>
</dbReference>
<keyword evidence="2" id="KW-1185">Reference proteome</keyword>
<accession>A0A059G3J8</accession>
<evidence type="ECO:0000313" key="1">
    <source>
        <dbReference type="EMBL" id="KDA01058.1"/>
    </source>
</evidence>
<organism evidence="1 2">
    <name type="scientific">Hyphomonas oceanitis SCH89</name>
    <dbReference type="NCBI Taxonomy" id="1280953"/>
    <lineage>
        <taxon>Bacteria</taxon>
        <taxon>Pseudomonadati</taxon>
        <taxon>Pseudomonadota</taxon>
        <taxon>Alphaproteobacteria</taxon>
        <taxon>Hyphomonadales</taxon>
        <taxon>Hyphomonadaceae</taxon>
        <taxon>Hyphomonas</taxon>
    </lineage>
</organism>
<protein>
    <submittedName>
        <fullName evidence="1">Uncharacterized protein</fullName>
    </submittedName>
</protein>
<proteinExistence type="predicted"/>
<reference evidence="1 2" key="1">
    <citation type="journal article" date="2014" name="Antonie Van Leeuwenhoek">
        <title>Hyphomonas beringensis sp. nov. and Hyphomonas chukchiensis sp. nov., isolated from surface seawater of the Bering Sea and Chukchi Sea.</title>
        <authorList>
            <person name="Li C."/>
            <person name="Lai Q."/>
            <person name="Li G."/>
            <person name="Dong C."/>
            <person name="Wang J."/>
            <person name="Liao Y."/>
            <person name="Shao Z."/>
        </authorList>
    </citation>
    <scope>NUCLEOTIDE SEQUENCE [LARGE SCALE GENOMIC DNA]</scope>
    <source>
        <strain evidence="1 2">SCH89</strain>
    </source>
</reference>
<name>A0A059G3J8_9PROT</name>
<dbReference type="EMBL" id="ARYL01000037">
    <property type="protein sequence ID" value="KDA01058.1"/>
    <property type="molecule type" value="Genomic_DNA"/>
</dbReference>
<evidence type="ECO:0000313" key="2">
    <source>
        <dbReference type="Proteomes" id="UP000024942"/>
    </source>
</evidence>
<dbReference type="AlphaFoldDB" id="A0A059G3J8"/>
<gene>
    <name evidence="1" type="ORF">HOC_17346</name>
</gene>